<feature type="transmembrane region" description="Helical" evidence="2">
    <location>
        <begin position="96"/>
        <end position="114"/>
    </location>
</feature>
<dbReference type="Pfam" id="PF25939">
    <property type="entry name" value="DUF7982"/>
    <property type="match status" value="1"/>
</dbReference>
<keyword evidence="2" id="KW-1133">Transmembrane helix</keyword>
<feature type="region of interest" description="Disordered" evidence="1">
    <location>
        <begin position="1"/>
        <end position="53"/>
    </location>
</feature>
<evidence type="ECO:0000256" key="2">
    <source>
        <dbReference type="SAM" id="Phobius"/>
    </source>
</evidence>
<evidence type="ECO:0000313" key="5">
    <source>
        <dbReference type="Proteomes" id="UP001254813"/>
    </source>
</evidence>
<protein>
    <recommendedName>
        <fullName evidence="3">DUF7982 domain-containing protein</fullName>
    </recommendedName>
</protein>
<dbReference type="RefSeq" id="WP_310929185.1">
    <property type="nucleotide sequence ID" value="NZ_JAMQOQ010000003.1"/>
</dbReference>
<keyword evidence="2" id="KW-0812">Transmembrane</keyword>
<evidence type="ECO:0000259" key="3">
    <source>
        <dbReference type="Pfam" id="PF25939"/>
    </source>
</evidence>
<accession>A0ABU2G586</accession>
<comment type="caution">
    <text evidence="4">The sequence shown here is derived from an EMBL/GenBank/DDBJ whole genome shotgun (WGS) entry which is preliminary data.</text>
</comment>
<reference evidence="4 5" key="1">
    <citation type="submission" date="2022-06" db="EMBL/GenBank/DDBJ databases">
        <title>Halogeometricum sp. a new haloarchaeum isolate from saline soil.</title>
        <authorList>
            <person name="Strakova D."/>
            <person name="Galisteo C."/>
            <person name="Sanchez-Porro C."/>
            <person name="Ventosa A."/>
        </authorList>
    </citation>
    <scope>NUCLEOTIDE SEQUENCE [LARGE SCALE GENOMIC DNA]</scope>
    <source>
        <strain evidence="5">S3BR25-2</strain>
    </source>
</reference>
<feature type="domain" description="DUF7982" evidence="3">
    <location>
        <begin position="42"/>
        <end position="301"/>
    </location>
</feature>
<dbReference type="EMBL" id="JAMQOQ010000003">
    <property type="protein sequence ID" value="MDS0295313.1"/>
    <property type="molecule type" value="Genomic_DNA"/>
</dbReference>
<keyword evidence="2" id="KW-0472">Membrane</keyword>
<keyword evidence="5" id="KW-1185">Reference proteome</keyword>
<feature type="compositionally biased region" description="Basic and acidic residues" evidence="1">
    <location>
        <begin position="20"/>
        <end position="31"/>
    </location>
</feature>
<gene>
    <name evidence="4" type="ORF">NDI79_14135</name>
</gene>
<feature type="compositionally biased region" description="Basic and acidic residues" evidence="1">
    <location>
        <begin position="38"/>
        <end position="53"/>
    </location>
</feature>
<proteinExistence type="predicted"/>
<sequence>MSRNEAGNGQFPESEAPADDGAREGDGERENGAAPSTEAERTARAERERLREENERLRARYDDSRRSGQERTALGLAVVGLFAGAFAVVAPSVREPLIGIAAIGVFAGIVTWYLTPERFIPADVGQSTFDPLSRNEAGLVDQLGLSGDRLYLETDDGSFRLFVPQTAGSHPPRDSTFEHPLVVSEDAADSGVAFEPSGAVLYREHDATRSGTPESVADVVAQVGESLRENFELLLSVDGEVDTENARVTVDVGTPSYGGLDAFDHPVVSTFGVALAAYLDEPVRAEVSELESGLWSVTYRW</sequence>
<evidence type="ECO:0000256" key="1">
    <source>
        <dbReference type="SAM" id="MobiDB-lite"/>
    </source>
</evidence>
<feature type="transmembrane region" description="Helical" evidence="2">
    <location>
        <begin position="73"/>
        <end position="90"/>
    </location>
</feature>
<organism evidence="4 5">
    <name type="scientific">Halogeometricum luteum</name>
    <dbReference type="NCBI Taxonomy" id="2950537"/>
    <lineage>
        <taxon>Archaea</taxon>
        <taxon>Methanobacteriati</taxon>
        <taxon>Methanobacteriota</taxon>
        <taxon>Stenosarchaea group</taxon>
        <taxon>Halobacteria</taxon>
        <taxon>Halobacteriales</taxon>
        <taxon>Haloferacaceae</taxon>
        <taxon>Halogeometricum</taxon>
    </lineage>
</organism>
<dbReference type="InterPro" id="IPR058288">
    <property type="entry name" value="DUF7982"/>
</dbReference>
<dbReference type="Proteomes" id="UP001254813">
    <property type="component" value="Unassembled WGS sequence"/>
</dbReference>
<name>A0ABU2G586_9EURY</name>
<evidence type="ECO:0000313" key="4">
    <source>
        <dbReference type="EMBL" id="MDS0295313.1"/>
    </source>
</evidence>